<name>A0ABN7VNC6_GIGMA</name>
<evidence type="ECO:0000313" key="2">
    <source>
        <dbReference type="Proteomes" id="UP000789901"/>
    </source>
</evidence>
<keyword evidence="2" id="KW-1185">Reference proteome</keyword>
<protein>
    <submittedName>
        <fullName evidence="1">4305_t:CDS:1</fullName>
    </submittedName>
</protein>
<organism evidence="1 2">
    <name type="scientific">Gigaspora margarita</name>
    <dbReference type="NCBI Taxonomy" id="4874"/>
    <lineage>
        <taxon>Eukaryota</taxon>
        <taxon>Fungi</taxon>
        <taxon>Fungi incertae sedis</taxon>
        <taxon>Mucoromycota</taxon>
        <taxon>Glomeromycotina</taxon>
        <taxon>Glomeromycetes</taxon>
        <taxon>Diversisporales</taxon>
        <taxon>Gigasporaceae</taxon>
        <taxon>Gigaspora</taxon>
    </lineage>
</organism>
<dbReference type="EMBL" id="CAJVQB010018372">
    <property type="protein sequence ID" value="CAG8787431.1"/>
    <property type="molecule type" value="Genomic_DNA"/>
</dbReference>
<reference evidence="1 2" key="1">
    <citation type="submission" date="2021-06" db="EMBL/GenBank/DDBJ databases">
        <authorList>
            <person name="Kallberg Y."/>
            <person name="Tangrot J."/>
            <person name="Rosling A."/>
        </authorList>
    </citation>
    <scope>NUCLEOTIDE SEQUENCE [LARGE SCALE GENOMIC DNA]</scope>
    <source>
        <strain evidence="1 2">120-4 pot B 10/14</strain>
    </source>
</reference>
<accession>A0ABN7VNC6</accession>
<proteinExistence type="predicted"/>
<evidence type="ECO:0000313" key="1">
    <source>
        <dbReference type="EMBL" id="CAG8787431.1"/>
    </source>
</evidence>
<dbReference type="Proteomes" id="UP000789901">
    <property type="component" value="Unassembled WGS sequence"/>
</dbReference>
<comment type="caution">
    <text evidence="1">The sequence shown here is derived from an EMBL/GenBank/DDBJ whole genome shotgun (WGS) entry which is preliminary data.</text>
</comment>
<gene>
    <name evidence="1" type="ORF">GMARGA_LOCUS20680</name>
</gene>
<feature type="non-terminal residue" evidence="1">
    <location>
        <position position="1"/>
    </location>
</feature>
<sequence length="51" mass="6072">RFENIKPSLNKLNEKLPVENNSEMIIDGKIDQFKIDDFKNARKDERILLKL</sequence>